<dbReference type="eggNOG" id="KOG1330">
    <property type="taxonomic scope" value="Eukaryota"/>
</dbReference>
<dbReference type="SUPFAM" id="SSF103473">
    <property type="entry name" value="MFS general substrate transporter"/>
    <property type="match status" value="1"/>
</dbReference>
<feature type="transmembrane region" description="Helical" evidence="7">
    <location>
        <begin position="180"/>
        <end position="198"/>
    </location>
</feature>
<feature type="transmembrane region" description="Helical" evidence="7">
    <location>
        <begin position="329"/>
        <end position="355"/>
    </location>
</feature>
<evidence type="ECO:0000256" key="1">
    <source>
        <dbReference type="ARBA" id="ARBA00004141"/>
    </source>
</evidence>
<dbReference type="EMBL" id="JH993067">
    <property type="protein sequence ID" value="EKX36797.1"/>
    <property type="molecule type" value="Genomic_DNA"/>
</dbReference>
<dbReference type="PaxDb" id="55529-EKX36797"/>
<evidence type="ECO:0000256" key="2">
    <source>
        <dbReference type="ARBA" id="ARBA00022448"/>
    </source>
</evidence>
<feature type="transmembrane region" description="Helical" evidence="7">
    <location>
        <begin position="231"/>
        <end position="254"/>
    </location>
</feature>
<dbReference type="EnsemblProtists" id="EKX36797">
    <property type="protein sequence ID" value="EKX36797"/>
    <property type="gene ID" value="GUITHDRAFT_40681"/>
</dbReference>
<feature type="non-terminal residue" evidence="9">
    <location>
        <position position="386"/>
    </location>
</feature>
<dbReference type="PANTHER" id="PTHR23505">
    <property type="entry name" value="SPINSTER"/>
    <property type="match status" value="1"/>
</dbReference>
<protein>
    <recommendedName>
        <fullName evidence="8">Major facilitator superfamily (MFS) profile domain-containing protein</fullName>
    </recommendedName>
</protein>
<dbReference type="GO" id="GO:0022857">
    <property type="term" value="F:transmembrane transporter activity"/>
    <property type="evidence" value="ECO:0007669"/>
    <property type="project" value="InterPro"/>
</dbReference>
<name>L1IL12_GUITC</name>
<evidence type="ECO:0000256" key="5">
    <source>
        <dbReference type="ARBA" id="ARBA00023136"/>
    </source>
</evidence>
<evidence type="ECO:0000256" key="7">
    <source>
        <dbReference type="SAM" id="Phobius"/>
    </source>
</evidence>
<sequence>LLAVFIYVNLLNYMDRGIVNGRGGGGSNGTCNFNASVVPRRGIAGSFHINETAQGVLAGSFMGGYCIFSPIFAHLSTIHAPFRLMGLGLTAWCVACALGTMAPTYNALLTARILSGIGEASFQCIAPCFIDDMATASQKGKWLAAFFMAVPIGQALGYTYGGYMCSQMDPEKIGFAGWRMAFALEGLAMVPVAVAFLSRQDSESYLSSPAQAVRDEYTIVKSLKTIVGNPIWVCTVMGYGAFTFSVGAMAVWGPTYLQMQLDDADLAFGSVAVFTGLFGTISGGFILDLVTRVLGRDAMSNSLLVSATLVTLAWPCCFLAFSATEYRKFIFFMIVGQFLAFATTSPVNGVLLWCVPAEVRTLSMALSVVGIHVLGDVPSPVVVGAM</sequence>
<dbReference type="InterPro" id="IPR020846">
    <property type="entry name" value="MFS_dom"/>
</dbReference>
<evidence type="ECO:0000256" key="3">
    <source>
        <dbReference type="ARBA" id="ARBA00022692"/>
    </source>
</evidence>
<evidence type="ECO:0000313" key="9">
    <source>
        <dbReference type="EMBL" id="EKX36797.1"/>
    </source>
</evidence>
<feature type="domain" description="Major facilitator superfamily (MFS) profile" evidence="8">
    <location>
        <begin position="1"/>
        <end position="386"/>
    </location>
</feature>
<proteinExistence type="inferred from homology"/>
<reference evidence="10" key="3">
    <citation type="submission" date="2015-06" db="UniProtKB">
        <authorList>
            <consortium name="EnsemblProtists"/>
        </authorList>
    </citation>
    <scope>IDENTIFICATION</scope>
</reference>
<gene>
    <name evidence="9" type="ORF">GUITHDRAFT_40681</name>
</gene>
<feature type="transmembrane region" description="Helical" evidence="7">
    <location>
        <begin position="302"/>
        <end position="323"/>
    </location>
</feature>
<comment type="similarity">
    <text evidence="6">Belongs to the major facilitator superfamily. Spinster (TC 2.A.1.49) family.</text>
</comment>
<dbReference type="Pfam" id="PF07690">
    <property type="entry name" value="MFS_1"/>
    <property type="match status" value="1"/>
</dbReference>
<dbReference type="PROSITE" id="PS50850">
    <property type="entry name" value="MFS"/>
    <property type="match status" value="1"/>
</dbReference>
<feature type="transmembrane region" description="Helical" evidence="7">
    <location>
        <begin position="142"/>
        <end position="160"/>
    </location>
</feature>
<dbReference type="Gene3D" id="1.20.1250.20">
    <property type="entry name" value="MFS general substrate transporter like domains"/>
    <property type="match status" value="1"/>
</dbReference>
<dbReference type="KEGG" id="gtt:GUITHDRAFT_40681"/>
<dbReference type="RefSeq" id="XP_005823777.1">
    <property type="nucleotide sequence ID" value="XM_005823720.1"/>
</dbReference>
<evidence type="ECO:0000313" key="10">
    <source>
        <dbReference type="EnsemblProtists" id="EKX36797"/>
    </source>
</evidence>
<dbReference type="InterPro" id="IPR036259">
    <property type="entry name" value="MFS_trans_sf"/>
</dbReference>
<keyword evidence="2" id="KW-0813">Transport</keyword>
<keyword evidence="3 7" id="KW-0812">Transmembrane</keyword>
<dbReference type="AlphaFoldDB" id="L1IL12"/>
<comment type="subcellular location">
    <subcellularLocation>
        <location evidence="1">Membrane</location>
        <topology evidence="1">Multi-pass membrane protein</topology>
    </subcellularLocation>
</comment>
<keyword evidence="5 7" id="KW-0472">Membrane</keyword>
<reference evidence="9 11" key="1">
    <citation type="journal article" date="2012" name="Nature">
        <title>Algal genomes reveal evolutionary mosaicism and the fate of nucleomorphs.</title>
        <authorList>
            <consortium name="DOE Joint Genome Institute"/>
            <person name="Curtis B.A."/>
            <person name="Tanifuji G."/>
            <person name="Burki F."/>
            <person name="Gruber A."/>
            <person name="Irimia M."/>
            <person name="Maruyama S."/>
            <person name="Arias M.C."/>
            <person name="Ball S.G."/>
            <person name="Gile G.H."/>
            <person name="Hirakawa Y."/>
            <person name="Hopkins J.F."/>
            <person name="Kuo A."/>
            <person name="Rensing S.A."/>
            <person name="Schmutz J."/>
            <person name="Symeonidi A."/>
            <person name="Elias M."/>
            <person name="Eveleigh R.J."/>
            <person name="Herman E.K."/>
            <person name="Klute M.J."/>
            <person name="Nakayama T."/>
            <person name="Obornik M."/>
            <person name="Reyes-Prieto A."/>
            <person name="Armbrust E.V."/>
            <person name="Aves S.J."/>
            <person name="Beiko R.G."/>
            <person name="Coutinho P."/>
            <person name="Dacks J.B."/>
            <person name="Durnford D.G."/>
            <person name="Fast N.M."/>
            <person name="Green B.R."/>
            <person name="Grisdale C.J."/>
            <person name="Hempel F."/>
            <person name="Henrissat B."/>
            <person name="Hoppner M.P."/>
            <person name="Ishida K."/>
            <person name="Kim E."/>
            <person name="Koreny L."/>
            <person name="Kroth P.G."/>
            <person name="Liu Y."/>
            <person name="Malik S.B."/>
            <person name="Maier U.G."/>
            <person name="McRose D."/>
            <person name="Mock T."/>
            <person name="Neilson J.A."/>
            <person name="Onodera N.T."/>
            <person name="Poole A.M."/>
            <person name="Pritham E.J."/>
            <person name="Richards T.A."/>
            <person name="Rocap G."/>
            <person name="Roy S.W."/>
            <person name="Sarai C."/>
            <person name="Schaack S."/>
            <person name="Shirato S."/>
            <person name="Slamovits C.H."/>
            <person name="Spencer D.F."/>
            <person name="Suzuki S."/>
            <person name="Worden A.Z."/>
            <person name="Zauner S."/>
            <person name="Barry K."/>
            <person name="Bell C."/>
            <person name="Bharti A.K."/>
            <person name="Crow J.A."/>
            <person name="Grimwood J."/>
            <person name="Kramer R."/>
            <person name="Lindquist E."/>
            <person name="Lucas S."/>
            <person name="Salamov A."/>
            <person name="McFadden G.I."/>
            <person name="Lane C.E."/>
            <person name="Keeling P.J."/>
            <person name="Gray M.W."/>
            <person name="Grigoriev I.V."/>
            <person name="Archibald J.M."/>
        </authorList>
    </citation>
    <scope>NUCLEOTIDE SEQUENCE</scope>
    <source>
        <strain evidence="9 11">CCMP2712</strain>
    </source>
</reference>
<accession>L1IL12</accession>
<evidence type="ECO:0000256" key="4">
    <source>
        <dbReference type="ARBA" id="ARBA00022989"/>
    </source>
</evidence>
<feature type="transmembrane region" description="Helical" evidence="7">
    <location>
        <begin position="56"/>
        <end position="75"/>
    </location>
</feature>
<feature type="transmembrane region" description="Helical" evidence="7">
    <location>
        <begin position="266"/>
        <end position="290"/>
    </location>
</feature>
<dbReference type="OMA" id="VFCGGWL"/>
<feature type="transmembrane region" description="Helical" evidence="7">
    <location>
        <begin position="82"/>
        <end position="102"/>
    </location>
</feature>
<reference evidence="11" key="2">
    <citation type="submission" date="2012-11" db="EMBL/GenBank/DDBJ databases">
        <authorList>
            <person name="Kuo A."/>
            <person name="Curtis B.A."/>
            <person name="Tanifuji G."/>
            <person name="Burki F."/>
            <person name="Gruber A."/>
            <person name="Irimia M."/>
            <person name="Maruyama S."/>
            <person name="Arias M.C."/>
            <person name="Ball S.G."/>
            <person name="Gile G.H."/>
            <person name="Hirakawa Y."/>
            <person name="Hopkins J.F."/>
            <person name="Rensing S.A."/>
            <person name="Schmutz J."/>
            <person name="Symeonidi A."/>
            <person name="Elias M."/>
            <person name="Eveleigh R.J."/>
            <person name="Herman E.K."/>
            <person name="Klute M.J."/>
            <person name="Nakayama T."/>
            <person name="Obornik M."/>
            <person name="Reyes-Prieto A."/>
            <person name="Armbrust E.V."/>
            <person name="Aves S.J."/>
            <person name="Beiko R.G."/>
            <person name="Coutinho P."/>
            <person name="Dacks J.B."/>
            <person name="Durnford D.G."/>
            <person name="Fast N.M."/>
            <person name="Green B.R."/>
            <person name="Grisdale C."/>
            <person name="Hempe F."/>
            <person name="Henrissat B."/>
            <person name="Hoppner M.P."/>
            <person name="Ishida K.-I."/>
            <person name="Kim E."/>
            <person name="Koreny L."/>
            <person name="Kroth P.G."/>
            <person name="Liu Y."/>
            <person name="Malik S.-B."/>
            <person name="Maier U.G."/>
            <person name="McRose D."/>
            <person name="Mock T."/>
            <person name="Neilson J.A."/>
            <person name="Onodera N.T."/>
            <person name="Poole A.M."/>
            <person name="Pritham E.J."/>
            <person name="Richards T.A."/>
            <person name="Rocap G."/>
            <person name="Roy S.W."/>
            <person name="Sarai C."/>
            <person name="Schaack S."/>
            <person name="Shirato S."/>
            <person name="Slamovits C.H."/>
            <person name="Spencer D.F."/>
            <person name="Suzuki S."/>
            <person name="Worden A.Z."/>
            <person name="Zauner S."/>
            <person name="Barry K."/>
            <person name="Bell C."/>
            <person name="Bharti A.K."/>
            <person name="Crow J.A."/>
            <person name="Grimwood J."/>
            <person name="Kramer R."/>
            <person name="Lindquist E."/>
            <person name="Lucas S."/>
            <person name="Salamov A."/>
            <person name="McFadden G.I."/>
            <person name="Lane C.E."/>
            <person name="Keeling P.J."/>
            <person name="Gray M.W."/>
            <person name="Grigoriev I.V."/>
            <person name="Archibald J.M."/>
        </authorList>
    </citation>
    <scope>NUCLEOTIDE SEQUENCE</scope>
    <source>
        <strain evidence="11">CCMP2712</strain>
    </source>
</reference>
<organism evidence="9">
    <name type="scientific">Guillardia theta (strain CCMP2712)</name>
    <name type="common">Cryptophyte</name>
    <dbReference type="NCBI Taxonomy" id="905079"/>
    <lineage>
        <taxon>Eukaryota</taxon>
        <taxon>Cryptophyceae</taxon>
        <taxon>Pyrenomonadales</taxon>
        <taxon>Geminigeraceae</taxon>
        <taxon>Guillardia</taxon>
    </lineage>
</organism>
<dbReference type="GeneID" id="17293593"/>
<dbReference type="InterPro" id="IPR011701">
    <property type="entry name" value="MFS"/>
</dbReference>
<dbReference type="PANTHER" id="PTHR23505:SF79">
    <property type="entry name" value="PROTEIN SPINSTER"/>
    <property type="match status" value="1"/>
</dbReference>
<dbReference type="OrthoDB" id="6770063at2759"/>
<evidence type="ECO:0000313" key="11">
    <source>
        <dbReference type="Proteomes" id="UP000011087"/>
    </source>
</evidence>
<keyword evidence="4 7" id="KW-1133">Transmembrane helix</keyword>
<evidence type="ECO:0000256" key="6">
    <source>
        <dbReference type="ARBA" id="ARBA00024338"/>
    </source>
</evidence>
<dbReference type="GO" id="GO:0016020">
    <property type="term" value="C:membrane"/>
    <property type="evidence" value="ECO:0007669"/>
    <property type="project" value="UniProtKB-SubCell"/>
</dbReference>
<evidence type="ECO:0000259" key="8">
    <source>
        <dbReference type="PROSITE" id="PS50850"/>
    </source>
</evidence>
<dbReference type="HOGENOM" id="CLU_001265_55_3_1"/>
<dbReference type="Proteomes" id="UP000011087">
    <property type="component" value="Unassembled WGS sequence"/>
</dbReference>
<feature type="non-terminal residue" evidence="9">
    <location>
        <position position="1"/>
    </location>
</feature>
<keyword evidence="11" id="KW-1185">Reference proteome</keyword>
<dbReference type="InterPro" id="IPR044770">
    <property type="entry name" value="MFS_spinster-like"/>
</dbReference>